<dbReference type="GO" id="GO:0008299">
    <property type="term" value="P:isoprenoid biosynthetic process"/>
    <property type="evidence" value="ECO:0007669"/>
    <property type="project" value="UniProtKB-ARBA"/>
</dbReference>
<evidence type="ECO:0000256" key="4">
    <source>
        <dbReference type="ARBA" id="ARBA00022842"/>
    </source>
</evidence>
<dbReference type="InterPro" id="IPR034686">
    <property type="entry name" value="Terpene_cyclase-like_2"/>
</dbReference>
<evidence type="ECO:0000256" key="1">
    <source>
        <dbReference type="ARBA" id="ARBA00001946"/>
    </source>
</evidence>
<dbReference type="STRING" id="139825.A0A401GEZ0"/>
<dbReference type="EC" id="4.2.3.-" evidence="6"/>
<dbReference type="GO" id="GO:0010333">
    <property type="term" value="F:terpene synthase activity"/>
    <property type="evidence" value="ECO:0007669"/>
    <property type="project" value="InterPro"/>
</dbReference>
<keyword evidence="4 6" id="KW-0460">Magnesium</keyword>
<dbReference type="AlphaFoldDB" id="A0A401GEZ0"/>
<dbReference type="InterPro" id="IPR008949">
    <property type="entry name" value="Isoprenoid_synthase_dom_sf"/>
</dbReference>
<keyword evidence="3 6" id="KW-0479">Metal-binding</keyword>
<dbReference type="InParanoid" id="A0A401GEZ0"/>
<evidence type="ECO:0000313" key="8">
    <source>
        <dbReference type="Proteomes" id="UP000287166"/>
    </source>
</evidence>
<dbReference type="Pfam" id="PF19086">
    <property type="entry name" value="Terpene_syn_C_2"/>
    <property type="match status" value="1"/>
</dbReference>
<sequence length="382" mass="43446">MLNLGQILDKFFIQVSLLLSKPHSVRPSIATLSKEDLLLEFKGSRVLIPDLYALLPGWRFNVNKHCDSVRKQLNEWMLSWVDDEKNRRRMQAADFALLAGCFYPDAEEEEYLMMAYYHLWVFVWDDELDCGPLTHDYEGAQIFRKETDDCLHYTLGPEPFKEPRPPIGPIMAPFCEVAEKVVAGSTPDARAEVLRELEGYVEGACALPGERQGEKDQKAFLSMEKFMAQRARSGGAGPSITLLLYIYHIDLPTLILEHDTLQTIFHQACLIVHLVNDIVSFVKEIRDDQLDNIVPVLAIEHSITLQEAIERACDLVRAARHSLEMAETHLPVTGSTELDGQIARYVQGCKDVAAGNLHWSYQNARYFGQNPQREGNKIFLQI</sequence>
<comment type="similarity">
    <text evidence="2 6">Belongs to the terpene synthase family.</text>
</comment>
<dbReference type="SFLD" id="SFLDG01020">
    <property type="entry name" value="Terpene_Cyclase_Like_2"/>
    <property type="match status" value="1"/>
</dbReference>
<keyword evidence="5 6" id="KW-0456">Lyase</keyword>
<evidence type="ECO:0000256" key="6">
    <source>
        <dbReference type="RuleBase" id="RU366034"/>
    </source>
</evidence>
<comment type="caution">
    <text evidence="7">The sequence shown here is derived from an EMBL/GenBank/DDBJ whole genome shotgun (WGS) entry which is preliminary data.</text>
</comment>
<dbReference type="SFLD" id="SFLDS00005">
    <property type="entry name" value="Isoprenoid_Synthase_Type_I"/>
    <property type="match status" value="1"/>
</dbReference>
<evidence type="ECO:0000313" key="7">
    <source>
        <dbReference type="EMBL" id="GBE80747.1"/>
    </source>
</evidence>
<evidence type="ECO:0000256" key="5">
    <source>
        <dbReference type="ARBA" id="ARBA00023239"/>
    </source>
</evidence>
<dbReference type="OrthoDB" id="2861623at2759"/>
<dbReference type="SUPFAM" id="SSF48576">
    <property type="entry name" value="Terpenoid synthases"/>
    <property type="match status" value="1"/>
</dbReference>
<comment type="cofactor">
    <cofactor evidence="1 6">
        <name>Mg(2+)</name>
        <dbReference type="ChEBI" id="CHEBI:18420"/>
    </cofactor>
</comment>
<dbReference type="RefSeq" id="XP_027611660.1">
    <property type="nucleotide sequence ID" value="XM_027755859.1"/>
</dbReference>
<dbReference type="GeneID" id="38777664"/>
<evidence type="ECO:0000256" key="3">
    <source>
        <dbReference type="ARBA" id="ARBA00022723"/>
    </source>
</evidence>
<dbReference type="GO" id="GO:0046872">
    <property type="term" value="F:metal ion binding"/>
    <property type="evidence" value="ECO:0007669"/>
    <property type="project" value="UniProtKB-KW"/>
</dbReference>
<evidence type="ECO:0000256" key="2">
    <source>
        <dbReference type="ARBA" id="ARBA00006333"/>
    </source>
</evidence>
<accession>A0A401GEZ0</accession>
<organism evidence="7 8">
    <name type="scientific">Sparassis crispa</name>
    <dbReference type="NCBI Taxonomy" id="139825"/>
    <lineage>
        <taxon>Eukaryota</taxon>
        <taxon>Fungi</taxon>
        <taxon>Dikarya</taxon>
        <taxon>Basidiomycota</taxon>
        <taxon>Agaricomycotina</taxon>
        <taxon>Agaricomycetes</taxon>
        <taxon>Polyporales</taxon>
        <taxon>Sparassidaceae</taxon>
        <taxon>Sparassis</taxon>
    </lineage>
</organism>
<reference evidence="7 8" key="1">
    <citation type="journal article" date="2018" name="Sci. Rep.">
        <title>Genome sequence of the cauliflower mushroom Sparassis crispa (Hanabiratake) and its association with beneficial usage.</title>
        <authorList>
            <person name="Kiyama R."/>
            <person name="Furutani Y."/>
            <person name="Kawaguchi K."/>
            <person name="Nakanishi T."/>
        </authorList>
    </citation>
    <scope>NUCLEOTIDE SEQUENCE [LARGE SCALE GENOMIC DNA]</scope>
</reference>
<dbReference type="Proteomes" id="UP000287166">
    <property type="component" value="Unassembled WGS sequence"/>
</dbReference>
<dbReference type="PANTHER" id="PTHR35201">
    <property type="entry name" value="TERPENE SYNTHASE"/>
    <property type="match status" value="1"/>
</dbReference>
<proteinExistence type="inferred from homology"/>
<keyword evidence="8" id="KW-1185">Reference proteome</keyword>
<protein>
    <recommendedName>
        <fullName evidence="6">Terpene synthase</fullName>
        <ecNumber evidence="6">4.2.3.-</ecNumber>
    </recommendedName>
</protein>
<gene>
    <name evidence="7" type="ORF">SCP_0304660</name>
</gene>
<dbReference type="EMBL" id="BFAD01000003">
    <property type="protein sequence ID" value="GBE80747.1"/>
    <property type="molecule type" value="Genomic_DNA"/>
</dbReference>
<name>A0A401GEZ0_9APHY</name>
<dbReference type="PANTHER" id="PTHR35201:SF4">
    <property type="entry name" value="BETA-PINACENE SYNTHASE-RELATED"/>
    <property type="match status" value="1"/>
</dbReference>
<dbReference type="Gene3D" id="1.10.600.10">
    <property type="entry name" value="Farnesyl Diphosphate Synthase"/>
    <property type="match status" value="1"/>
</dbReference>